<feature type="region of interest" description="Disordered" evidence="1">
    <location>
        <begin position="269"/>
        <end position="291"/>
    </location>
</feature>
<feature type="compositionally biased region" description="Polar residues" evidence="1">
    <location>
        <begin position="197"/>
        <end position="206"/>
    </location>
</feature>
<sequence>MADSADPLTVFRLPLPARSTAWLHLSYEAWAPFRIGEWAVARATEASSRTGSSCCDILLPLPSASLVRAHVDALLRSLLLHNLDHTLRVALVSNPAGLEATLEVLATQLRAVRSLRTVDLEVHARAVREIPDVMWAALRAAELLPPSWTRVIVLEPAALVLEDLAELWSLISPISPAAPVSPAPPPSAAHSLSQPSCSARSDSSHPPSLGHEVSSASDGSSSAGSSCSATHSRPFLYSSPYTSISSSSSVGVMLINLSAVRQLWPSTSHSSQVLSSKPARQPAGTLHRGRHPALRWGHGRSAAVLAEGWAVPSETDEASLTGEADGASLPGKYELWRPLSCVYGYSPLGLPSYHQLTTDAMGVPYVLCHSQLAHQAFLPLHRRRLLEAYGPASRVACECGARVRILTQVDATSEGTYMYTKLWATAVGSWSRACDPCHEESMAMMCM</sequence>
<evidence type="ECO:0000313" key="2">
    <source>
        <dbReference type="EMBL" id="CAD9423589.1"/>
    </source>
</evidence>
<organism evidence="2">
    <name type="scientific">Haptolina brevifila</name>
    <dbReference type="NCBI Taxonomy" id="156173"/>
    <lineage>
        <taxon>Eukaryota</taxon>
        <taxon>Haptista</taxon>
        <taxon>Haptophyta</taxon>
        <taxon>Prymnesiophyceae</taxon>
        <taxon>Prymnesiales</taxon>
        <taxon>Prymnesiaceae</taxon>
        <taxon>Haptolina</taxon>
    </lineage>
</organism>
<feature type="region of interest" description="Disordered" evidence="1">
    <location>
        <begin position="179"/>
        <end position="225"/>
    </location>
</feature>
<feature type="compositionally biased region" description="Low complexity" evidence="1">
    <location>
        <begin position="214"/>
        <end position="225"/>
    </location>
</feature>
<name>A0A7S2CF46_9EUKA</name>
<proteinExistence type="predicted"/>
<dbReference type="InterPro" id="IPR029044">
    <property type="entry name" value="Nucleotide-diphossugar_trans"/>
</dbReference>
<protein>
    <submittedName>
        <fullName evidence="2">Uncharacterized protein</fullName>
    </submittedName>
</protein>
<accession>A0A7S2CF46</accession>
<reference evidence="2" key="1">
    <citation type="submission" date="2021-01" db="EMBL/GenBank/DDBJ databases">
        <authorList>
            <person name="Corre E."/>
            <person name="Pelletier E."/>
            <person name="Niang G."/>
            <person name="Scheremetjew M."/>
            <person name="Finn R."/>
            <person name="Kale V."/>
            <person name="Holt S."/>
            <person name="Cochrane G."/>
            <person name="Meng A."/>
            <person name="Brown T."/>
            <person name="Cohen L."/>
        </authorList>
    </citation>
    <scope>NUCLEOTIDE SEQUENCE</scope>
    <source>
        <strain evidence="2">UTEX LB 985</strain>
    </source>
</reference>
<evidence type="ECO:0000256" key="1">
    <source>
        <dbReference type="SAM" id="MobiDB-lite"/>
    </source>
</evidence>
<dbReference type="AlphaFoldDB" id="A0A7S2CF46"/>
<dbReference type="EMBL" id="HBGU01015524">
    <property type="protein sequence ID" value="CAD9423589.1"/>
    <property type="molecule type" value="Transcribed_RNA"/>
</dbReference>
<dbReference type="Gene3D" id="3.90.550.10">
    <property type="entry name" value="Spore Coat Polysaccharide Biosynthesis Protein SpsA, Chain A"/>
    <property type="match status" value="1"/>
</dbReference>
<gene>
    <name evidence="2" type="ORF">CBRE1094_LOCUS8321</name>
</gene>